<protein>
    <submittedName>
        <fullName evidence="3">Uncharacterized protein</fullName>
    </submittedName>
</protein>
<evidence type="ECO:0000256" key="1">
    <source>
        <dbReference type="SAM" id="MobiDB-lite"/>
    </source>
</evidence>
<dbReference type="EMBL" id="CP001034">
    <property type="protein sequence ID" value="ACB83965.1"/>
    <property type="molecule type" value="Genomic_DNA"/>
</dbReference>
<dbReference type="RefSeq" id="WP_012446853.1">
    <property type="nucleotide sequence ID" value="NZ_CP144221.1"/>
</dbReference>
<keyword evidence="2" id="KW-1133">Transmembrane helix</keyword>
<feature type="transmembrane region" description="Helical" evidence="2">
    <location>
        <begin position="27"/>
        <end position="49"/>
    </location>
</feature>
<feature type="transmembrane region" description="Helical" evidence="2">
    <location>
        <begin position="56"/>
        <end position="75"/>
    </location>
</feature>
<feature type="region of interest" description="Disordered" evidence="1">
    <location>
        <begin position="82"/>
        <end position="105"/>
    </location>
</feature>
<keyword evidence="2" id="KW-0472">Membrane</keyword>
<keyword evidence="4" id="KW-1185">Reference proteome</keyword>
<proteinExistence type="predicted"/>
<evidence type="ECO:0000313" key="4">
    <source>
        <dbReference type="Proteomes" id="UP000001683"/>
    </source>
</evidence>
<evidence type="ECO:0000313" key="3">
    <source>
        <dbReference type="EMBL" id="ACB83965.1"/>
    </source>
</evidence>
<dbReference type="STRING" id="457570.Nther_0369"/>
<organism evidence="3 4">
    <name type="scientific">Natranaerobius thermophilus (strain ATCC BAA-1301 / DSM 18059 / JW/NM-WN-LF)</name>
    <dbReference type="NCBI Taxonomy" id="457570"/>
    <lineage>
        <taxon>Bacteria</taxon>
        <taxon>Bacillati</taxon>
        <taxon>Bacillota</taxon>
        <taxon>Clostridia</taxon>
        <taxon>Natranaerobiales</taxon>
        <taxon>Natranaerobiaceae</taxon>
        <taxon>Natranaerobius</taxon>
    </lineage>
</organism>
<dbReference type="InParanoid" id="B2A5D1"/>
<feature type="transmembrane region" description="Helical" evidence="2">
    <location>
        <begin position="5"/>
        <end position="21"/>
    </location>
</feature>
<reference evidence="3 4" key="1">
    <citation type="submission" date="2008-04" db="EMBL/GenBank/DDBJ databases">
        <title>Complete sequence of chromosome of Natranaerobius thermophilus JW/NM-WN-LF.</title>
        <authorList>
            <consortium name="US DOE Joint Genome Institute"/>
            <person name="Copeland A."/>
            <person name="Lucas S."/>
            <person name="Lapidus A."/>
            <person name="Glavina del Rio T."/>
            <person name="Dalin E."/>
            <person name="Tice H."/>
            <person name="Bruce D."/>
            <person name="Goodwin L."/>
            <person name="Pitluck S."/>
            <person name="Chertkov O."/>
            <person name="Brettin T."/>
            <person name="Detter J.C."/>
            <person name="Han C."/>
            <person name="Kuske C.R."/>
            <person name="Schmutz J."/>
            <person name="Larimer F."/>
            <person name="Land M."/>
            <person name="Hauser L."/>
            <person name="Kyrpides N."/>
            <person name="Lykidis A."/>
            <person name="Mesbah N.M."/>
            <person name="Wiegel J."/>
        </authorList>
    </citation>
    <scope>NUCLEOTIDE SEQUENCE [LARGE SCALE GENOMIC DNA]</scope>
    <source>
        <strain evidence="4">ATCC BAA-1301 / DSM 18059 / JW/NM-WN-LF</strain>
    </source>
</reference>
<dbReference type="HOGENOM" id="CLU_908595_0_0_9"/>
<dbReference type="AlphaFoldDB" id="B2A5D1"/>
<gene>
    <name evidence="3" type="ordered locus">Nther_0369</name>
</gene>
<sequence length="306" mass="34747">MILASIVYIPYLILALLFIVSQDIELALFFITFTVFIASVVGIITALLNKSQLKNYAIMTAVSFVLVTGSLTSIAEEDIEADNDAFSNETEQTEEEEEKDEKQEEKINELKDKLEIEIKQFEWETTAEGTLTITAHTNLIEGTKVGFEFIELNPSIMPLQDDYKLTTDHYLPFDQSWLPEDSYEKITSIDEEGKAEVTIDISSRPDPAGLAIEFFSSTITLDQKEEVIELYGDRFENIYGYNVYEISREHIEDEENKRGVETVMTMYLETGEETIAAFPDITEYSVGEQVGDDPPGRDSILYKLLN</sequence>
<reference evidence="3 4" key="2">
    <citation type="journal article" date="2011" name="J. Bacteriol.">
        <title>Complete genome sequence of the anaerobic, halophilic alkalithermophile Natranaerobius thermophilus JW/NM-WN-LF.</title>
        <authorList>
            <person name="Zhao B."/>
            <person name="Mesbah N.M."/>
            <person name="Dalin E."/>
            <person name="Goodwin L."/>
            <person name="Nolan M."/>
            <person name="Pitluck S."/>
            <person name="Chertkov O."/>
            <person name="Brettin T.S."/>
            <person name="Han J."/>
            <person name="Larimer F.W."/>
            <person name="Land M.L."/>
            <person name="Hauser L."/>
            <person name="Kyrpides N."/>
            <person name="Wiegel J."/>
        </authorList>
    </citation>
    <scope>NUCLEOTIDE SEQUENCE [LARGE SCALE GENOMIC DNA]</scope>
    <source>
        <strain evidence="4">ATCC BAA-1301 / DSM 18059 / JW/NM-WN-LF</strain>
    </source>
</reference>
<accession>B2A5D1</accession>
<keyword evidence="2" id="KW-0812">Transmembrane</keyword>
<evidence type="ECO:0000256" key="2">
    <source>
        <dbReference type="SAM" id="Phobius"/>
    </source>
</evidence>
<name>B2A5D1_NATTJ</name>
<dbReference type="Proteomes" id="UP000001683">
    <property type="component" value="Chromosome"/>
</dbReference>
<dbReference type="KEGG" id="nth:Nther_0369"/>